<sequence>MNYSMIIITSMMFITLTSLLLIQNNMFYLIKYSLLKFSYFSMTIDIMLDWMSISFLSTVMIISSLIIIFSKYYIPKKEFTQFLLLLMMFITSMSILILSNNLFMILLGWDGLGLSSYILVIYYQNYMTAASGTITLLSNRVGDILILLSMALIIMSSNWNFNMNMEYSLLVSIMLMIAACSKSAQFPFSAWLPMAMAAPTPISALVHSSTLVTAGVFILMRIMSINHPITMLMLMLISSATAIYSSLSANWEQDMKKIIALSTLSQIAMMMFIISLGSMMLAFMHLIIHALFKSAMFLCAGIMIHESSYQDMRMMGLNFYNSPMTLSILGVNSMALMGLPFMSGFFSKDIIIEKMLSSSINLMMFMLMISSIGMTASYSIRMANFSNKMNMKCNPIMSNHQSMMSFLPIMVLSLFAISSGSWLTWLIMPDQLYLIPIYNKFLILTSLMLGFLLGFSLQFKNNKYIKWGMSSISLWFTHFLSVFPTNIISPLMQIYHNNDKQWQENYGPQKYYNTSSMISTIPESYKSSLLFFMMLISLLPLFILM</sequence>
<evidence type="ECO:0000256" key="16">
    <source>
        <dbReference type="ARBA" id="ARBA00031027"/>
    </source>
</evidence>
<dbReference type="AlphaFoldDB" id="A0A481N011"/>
<comment type="subcellular location">
    <subcellularLocation>
        <location evidence="2">Mitochondrion inner membrane</location>
        <topology evidence="2">Multi-pass membrane protein</topology>
    </subcellularLocation>
</comment>
<feature type="transmembrane region" description="Helical" evidence="18">
    <location>
        <begin position="167"/>
        <end position="192"/>
    </location>
</feature>
<evidence type="ECO:0000256" key="11">
    <source>
        <dbReference type="ARBA" id="ARBA00022989"/>
    </source>
</evidence>
<reference evidence="21" key="2">
    <citation type="journal article" date="2019" name="Mitochondrial DNA Part B Resour">
        <title>The complete mitochondrial genome of a jumping spider, Cheliceroides longipalpis Zabka (Araneae: Salticidae).</title>
        <authorList>
            <person name="Chen C."/>
            <person name="Xu K."/>
            <person name="Yan Y."/>
            <person name="Yang W."/>
            <person name="Yang H."/>
            <person name="Li C."/>
            <person name="Yang D."/>
        </authorList>
    </citation>
    <scope>NUCLEOTIDE SEQUENCE</scope>
</reference>
<accession>A0A481N011</accession>
<keyword evidence="12" id="KW-0520">NAD</keyword>
<evidence type="ECO:0000256" key="1">
    <source>
        <dbReference type="ARBA" id="ARBA00003257"/>
    </source>
</evidence>
<dbReference type="GO" id="GO:0005743">
    <property type="term" value="C:mitochondrial inner membrane"/>
    <property type="evidence" value="ECO:0007669"/>
    <property type="project" value="UniProtKB-SubCell"/>
</dbReference>
<dbReference type="GO" id="GO:0008137">
    <property type="term" value="F:NADH dehydrogenase (ubiquinone) activity"/>
    <property type="evidence" value="ECO:0007669"/>
    <property type="project" value="UniProtKB-EC"/>
</dbReference>
<keyword evidence="10" id="KW-0249">Electron transport</keyword>
<feature type="transmembrane region" description="Helical" evidence="18">
    <location>
        <begin position="464"/>
        <end position="483"/>
    </location>
</feature>
<comment type="catalytic activity">
    <reaction evidence="17">
        <text>a ubiquinone + NADH + 5 H(+)(in) = a ubiquinol + NAD(+) + 4 H(+)(out)</text>
        <dbReference type="Rhea" id="RHEA:29091"/>
        <dbReference type="Rhea" id="RHEA-COMP:9565"/>
        <dbReference type="Rhea" id="RHEA-COMP:9566"/>
        <dbReference type="ChEBI" id="CHEBI:15378"/>
        <dbReference type="ChEBI" id="CHEBI:16389"/>
        <dbReference type="ChEBI" id="CHEBI:17976"/>
        <dbReference type="ChEBI" id="CHEBI:57540"/>
        <dbReference type="ChEBI" id="CHEBI:57945"/>
        <dbReference type="EC" id="7.1.1.2"/>
    </reaction>
</comment>
<keyword evidence="15 18" id="KW-0472">Membrane</keyword>
<dbReference type="CTD" id="4540"/>
<feature type="transmembrane region" description="Helical" evidence="18">
    <location>
        <begin position="286"/>
        <end position="304"/>
    </location>
</feature>
<keyword evidence="9" id="KW-1278">Translocase</keyword>
<organism evidence="21">
    <name type="scientific">Cheliceroides longipalpis</name>
    <dbReference type="NCBI Taxonomy" id="1560386"/>
    <lineage>
        <taxon>Eukaryota</taxon>
        <taxon>Metazoa</taxon>
        <taxon>Ecdysozoa</taxon>
        <taxon>Arthropoda</taxon>
        <taxon>Chelicerata</taxon>
        <taxon>Arachnida</taxon>
        <taxon>Araneae</taxon>
        <taxon>Araneomorphae</taxon>
        <taxon>Entelegynae</taxon>
        <taxon>Dionycha</taxon>
        <taxon>Salticidae</taxon>
        <taxon>Salticinae</taxon>
        <taxon>Salticoida</taxon>
        <taxon>Hasariini</taxon>
        <taxon>Cheliceroides</taxon>
    </lineage>
</organism>
<feature type="transmembrane region" description="Helical" evidence="18">
    <location>
        <begin position="362"/>
        <end position="383"/>
    </location>
</feature>
<keyword evidence="7 18" id="KW-0812">Transmembrane</keyword>
<dbReference type="InterPro" id="IPR010934">
    <property type="entry name" value="NADH_DH_su5_C"/>
</dbReference>
<evidence type="ECO:0000256" key="7">
    <source>
        <dbReference type="ARBA" id="ARBA00022692"/>
    </source>
</evidence>
<keyword evidence="13" id="KW-0830">Ubiquinone</keyword>
<feature type="transmembrane region" description="Helical" evidence="18">
    <location>
        <begin position="525"/>
        <end position="544"/>
    </location>
</feature>
<keyword evidence="6" id="KW-0679">Respiratory chain</keyword>
<evidence type="ECO:0000259" key="20">
    <source>
        <dbReference type="Pfam" id="PF06455"/>
    </source>
</evidence>
<evidence type="ECO:0000256" key="13">
    <source>
        <dbReference type="ARBA" id="ARBA00023075"/>
    </source>
</evidence>
<dbReference type="PANTHER" id="PTHR42829">
    <property type="entry name" value="NADH-UBIQUINONE OXIDOREDUCTASE CHAIN 5"/>
    <property type="match status" value="1"/>
</dbReference>
<feature type="transmembrane region" description="Helical" evidence="18">
    <location>
        <begin position="144"/>
        <end position="161"/>
    </location>
</feature>
<feature type="transmembrane region" description="Helical" evidence="18">
    <location>
        <begin position="50"/>
        <end position="70"/>
    </location>
</feature>
<dbReference type="GO" id="GO:0042773">
    <property type="term" value="P:ATP synthesis coupled electron transport"/>
    <property type="evidence" value="ECO:0007669"/>
    <property type="project" value="InterPro"/>
</dbReference>
<feature type="transmembrane region" description="Helical" evidence="18">
    <location>
        <begin position="229"/>
        <end position="247"/>
    </location>
</feature>
<keyword evidence="11 18" id="KW-1133">Transmembrane helix</keyword>
<dbReference type="RefSeq" id="YP_009562240.1">
    <property type="nucleotide sequence ID" value="NC_041120.1"/>
</dbReference>
<dbReference type="EMBL" id="MH891570">
    <property type="protein sequence ID" value="QAU56486.1"/>
    <property type="molecule type" value="Genomic_DNA"/>
</dbReference>
<keyword evidence="8" id="KW-0999">Mitochondrion inner membrane</keyword>
<dbReference type="InterPro" id="IPR003945">
    <property type="entry name" value="NU5C-like"/>
</dbReference>
<name>A0A481N011_9ARAC</name>
<evidence type="ECO:0000256" key="9">
    <source>
        <dbReference type="ARBA" id="ARBA00022967"/>
    </source>
</evidence>
<dbReference type="InterPro" id="IPR001750">
    <property type="entry name" value="ND/Mrp_TM"/>
</dbReference>
<proteinExistence type="predicted"/>
<comment type="function">
    <text evidence="1">Core subunit of the mitochondrial membrane respiratory chain NADH dehydrogenase (Complex I) that is believed to belong to the minimal assembly required for catalysis. Complex I functions in the transfer of electrons from NADH to the respiratory chain. The immediate electron acceptor for the enzyme is believed to be ubiquinone.</text>
</comment>
<dbReference type="GO" id="GO:0015990">
    <property type="term" value="P:electron transport coupled proton transport"/>
    <property type="evidence" value="ECO:0007669"/>
    <property type="project" value="TreeGrafter"/>
</dbReference>
<evidence type="ECO:0000256" key="3">
    <source>
        <dbReference type="ARBA" id="ARBA00012944"/>
    </source>
</evidence>
<dbReference type="GO" id="GO:0003954">
    <property type="term" value="F:NADH dehydrogenase activity"/>
    <property type="evidence" value="ECO:0007669"/>
    <property type="project" value="TreeGrafter"/>
</dbReference>
<dbReference type="Pfam" id="PF00361">
    <property type="entry name" value="Proton_antipo_M"/>
    <property type="match status" value="1"/>
</dbReference>
<evidence type="ECO:0000256" key="14">
    <source>
        <dbReference type="ARBA" id="ARBA00023128"/>
    </source>
</evidence>
<dbReference type="PRINTS" id="PR01434">
    <property type="entry name" value="NADHDHGNASE5"/>
</dbReference>
<evidence type="ECO:0000256" key="4">
    <source>
        <dbReference type="ARBA" id="ARBA00021096"/>
    </source>
</evidence>
<gene>
    <name evidence="21" type="primary">ND5</name>
</gene>
<evidence type="ECO:0000256" key="18">
    <source>
        <dbReference type="SAM" id="Phobius"/>
    </source>
</evidence>
<evidence type="ECO:0000256" key="5">
    <source>
        <dbReference type="ARBA" id="ARBA00022448"/>
    </source>
</evidence>
<evidence type="ECO:0000313" key="21">
    <source>
        <dbReference type="EMBL" id="QAU56486.1"/>
    </source>
</evidence>
<evidence type="ECO:0000256" key="10">
    <source>
        <dbReference type="ARBA" id="ARBA00022982"/>
    </source>
</evidence>
<protein>
    <recommendedName>
        <fullName evidence="4">NADH-ubiquinone oxidoreductase chain 5</fullName>
        <ecNumber evidence="3">7.1.1.2</ecNumber>
    </recommendedName>
    <alternativeName>
        <fullName evidence="16">NADH dehydrogenase subunit 5</fullName>
    </alternativeName>
</protein>
<keyword evidence="14 21" id="KW-0496">Mitochondrion</keyword>
<evidence type="ECO:0000256" key="2">
    <source>
        <dbReference type="ARBA" id="ARBA00004448"/>
    </source>
</evidence>
<feature type="transmembrane region" description="Helical" evidence="18">
    <location>
        <begin position="82"/>
        <end position="99"/>
    </location>
</feature>
<dbReference type="GeneID" id="39333861"/>
<evidence type="ECO:0000256" key="12">
    <source>
        <dbReference type="ARBA" id="ARBA00023027"/>
    </source>
</evidence>
<evidence type="ECO:0000256" key="8">
    <source>
        <dbReference type="ARBA" id="ARBA00022792"/>
    </source>
</evidence>
<feature type="transmembrane region" description="Helical" evidence="18">
    <location>
        <begin position="204"/>
        <end position="223"/>
    </location>
</feature>
<dbReference type="Pfam" id="PF06455">
    <property type="entry name" value="NADH5_C"/>
    <property type="match status" value="1"/>
</dbReference>
<keyword evidence="5" id="KW-0813">Transport</keyword>
<reference evidence="21" key="1">
    <citation type="submission" date="2018-09" db="EMBL/GenBank/DDBJ databases">
        <authorList>
            <person name="Chen C.-X."/>
            <person name="Yan Y."/>
            <person name="Xu K.-K."/>
            <person name="Yang W.-J."/>
            <person name="Yang D.-X."/>
            <person name="Li C."/>
        </authorList>
    </citation>
    <scope>NUCLEOTIDE SEQUENCE</scope>
</reference>
<feature type="transmembrane region" description="Helical" evidence="18">
    <location>
        <begin position="437"/>
        <end position="457"/>
    </location>
</feature>
<evidence type="ECO:0000256" key="17">
    <source>
        <dbReference type="ARBA" id="ARBA00049551"/>
    </source>
</evidence>
<feature type="domain" description="NADH dehydrogenase subunit 5 C-terminal" evidence="20">
    <location>
        <begin position="378"/>
        <end position="544"/>
    </location>
</feature>
<evidence type="ECO:0000259" key="19">
    <source>
        <dbReference type="Pfam" id="PF00361"/>
    </source>
</evidence>
<feature type="transmembrane region" description="Helical" evidence="18">
    <location>
        <begin position="105"/>
        <end position="123"/>
    </location>
</feature>
<feature type="transmembrane region" description="Helical" evidence="18">
    <location>
        <begin position="404"/>
        <end position="425"/>
    </location>
</feature>
<feature type="transmembrane region" description="Helical" evidence="18">
    <location>
        <begin position="324"/>
        <end position="342"/>
    </location>
</feature>
<feature type="transmembrane region" description="Helical" evidence="18">
    <location>
        <begin position="7"/>
        <end position="30"/>
    </location>
</feature>
<evidence type="ECO:0000256" key="15">
    <source>
        <dbReference type="ARBA" id="ARBA00023136"/>
    </source>
</evidence>
<feature type="domain" description="NADH:quinone oxidoreductase/Mrp antiporter transmembrane" evidence="19">
    <location>
        <begin position="99"/>
        <end position="371"/>
    </location>
</feature>
<feature type="transmembrane region" description="Helical" evidence="18">
    <location>
        <begin position="259"/>
        <end position="280"/>
    </location>
</feature>
<dbReference type="EC" id="7.1.1.2" evidence="3"/>
<dbReference type="PANTHER" id="PTHR42829:SF2">
    <property type="entry name" value="NADH-UBIQUINONE OXIDOREDUCTASE CHAIN 5"/>
    <property type="match status" value="1"/>
</dbReference>
<geneLocation type="mitochondrion" evidence="21"/>
<evidence type="ECO:0000256" key="6">
    <source>
        <dbReference type="ARBA" id="ARBA00022660"/>
    </source>
</evidence>